<dbReference type="Proteomes" id="UP001267290">
    <property type="component" value="Unassembled WGS sequence"/>
</dbReference>
<protein>
    <recommendedName>
        <fullName evidence="3">IDEAL domain-containing protein</fullName>
    </recommendedName>
</protein>
<name>A0ABU1NUL6_9BACL</name>
<comment type="caution">
    <text evidence="1">The sequence shown here is derived from an EMBL/GenBank/DDBJ whole genome shotgun (WGS) entry which is preliminary data.</text>
</comment>
<accession>A0ABU1NUL6</accession>
<gene>
    <name evidence="1" type="ORF">J2736_002358</name>
</gene>
<dbReference type="RefSeq" id="WP_310226641.1">
    <property type="nucleotide sequence ID" value="NZ_JAVDSB010000003.1"/>
</dbReference>
<sequence length="124" mass="13700">MLNVAISDWVVATTSEDEMVHGYVEAIAWQHGIAFVHVIASDQDEIIGHLIEVKLSSVKALPTSGLDTEASVRSMIDIALEIKDEQWFMELTDSLLSLQSNESKTPTDKVIRGSYSNRLGVDQL</sequence>
<reference evidence="1 2" key="1">
    <citation type="submission" date="2023-07" db="EMBL/GenBank/DDBJ databases">
        <title>Sorghum-associated microbial communities from plants grown in Nebraska, USA.</title>
        <authorList>
            <person name="Schachtman D."/>
        </authorList>
    </citation>
    <scope>NUCLEOTIDE SEQUENCE [LARGE SCALE GENOMIC DNA]</scope>
    <source>
        <strain evidence="1 2">CC258</strain>
    </source>
</reference>
<evidence type="ECO:0000313" key="1">
    <source>
        <dbReference type="EMBL" id="MDR6551171.1"/>
    </source>
</evidence>
<keyword evidence="2" id="KW-1185">Reference proteome</keyword>
<dbReference type="EMBL" id="JAVDSB010000003">
    <property type="protein sequence ID" value="MDR6551171.1"/>
    <property type="molecule type" value="Genomic_DNA"/>
</dbReference>
<evidence type="ECO:0008006" key="3">
    <source>
        <dbReference type="Google" id="ProtNLM"/>
    </source>
</evidence>
<proteinExistence type="predicted"/>
<organism evidence="1 2">
    <name type="scientific">Paenibacillus qinlingensis</name>
    <dbReference type="NCBI Taxonomy" id="1837343"/>
    <lineage>
        <taxon>Bacteria</taxon>
        <taxon>Bacillati</taxon>
        <taxon>Bacillota</taxon>
        <taxon>Bacilli</taxon>
        <taxon>Bacillales</taxon>
        <taxon>Paenibacillaceae</taxon>
        <taxon>Paenibacillus</taxon>
    </lineage>
</organism>
<evidence type="ECO:0000313" key="2">
    <source>
        <dbReference type="Proteomes" id="UP001267290"/>
    </source>
</evidence>